<protein>
    <submittedName>
        <fullName evidence="1">Uncharacterized protein</fullName>
    </submittedName>
</protein>
<keyword evidence="2" id="KW-1185">Reference proteome</keyword>
<dbReference type="OrthoDB" id="6614843at2759"/>
<evidence type="ECO:0000313" key="2">
    <source>
        <dbReference type="Proteomes" id="UP001153636"/>
    </source>
</evidence>
<sequence>MEENHMIKIQLTYEAPVHVLKEIILALHLSGMSPFHDHHKDSINLNLQSKLEILIEKDSNSDPRLNYKDETTEVSMQEQTSIGVRYLHNNGIREDFLQFVPVSDLTVSEIRNFSGTATKRCVFFNTPKRMEAIKRAIEKLFPEAKSTRLKQLCPTRWVECQEMSPAVNEALEEVLQWDDLELASMASQLICALHSSYFIISLKVMG</sequence>
<evidence type="ECO:0000313" key="1">
    <source>
        <dbReference type="EMBL" id="CAH1114851.1"/>
    </source>
</evidence>
<dbReference type="AlphaFoldDB" id="A0A9P0DAR7"/>
<reference evidence="1" key="1">
    <citation type="submission" date="2022-01" db="EMBL/GenBank/DDBJ databases">
        <authorList>
            <person name="King R."/>
        </authorList>
    </citation>
    <scope>NUCLEOTIDE SEQUENCE</scope>
</reference>
<accession>A0A9P0DAR7</accession>
<dbReference type="EMBL" id="OV651820">
    <property type="protein sequence ID" value="CAH1114851.1"/>
    <property type="molecule type" value="Genomic_DNA"/>
</dbReference>
<gene>
    <name evidence="1" type="ORF">PSYICH_LOCUS14808</name>
</gene>
<name>A0A9P0DAR7_9CUCU</name>
<proteinExistence type="predicted"/>
<organism evidence="1 2">
    <name type="scientific">Psylliodes chrysocephalus</name>
    <dbReference type="NCBI Taxonomy" id="3402493"/>
    <lineage>
        <taxon>Eukaryota</taxon>
        <taxon>Metazoa</taxon>
        <taxon>Ecdysozoa</taxon>
        <taxon>Arthropoda</taxon>
        <taxon>Hexapoda</taxon>
        <taxon>Insecta</taxon>
        <taxon>Pterygota</taxon>
        <taxon>Neoptera</taxon>
        <taxon>Endopterygota</taxon>
        <taxon>Coleoptera</taxon>
        <taxon>Polyphaga</taxon>
        <taxon>Cucujiformia</taxon>
        <taxon>Chrysomeloidea</taxon>
        <taxon>Chrysomelidae</taxon>
        <taxon>Galerucinae</taxon>
        <taxon>Alticini</taxon>
        <taxon>Psylliodes</taxon>
    </lineage>
</organism>
<dbReference type="Proteomes" id="UP001153636">
    <property type="component" value="Chromosome 8"/>
</dbReference>